<dbReference type="EMBL" id="CP158357">
    <property type="protein sequence ID" value="XBX80546.1"/>
    <property type="molecule type" value="Genomic_DNA"/>
</dbReference>
<reference evidence="1" key="1">
    <citation type="submission" date="2024-06" db="EMBL/GenBank/DDBJ databases">
        <title>Draft genome sequence of Microbacterium sp. strain A8/3-1, isolated from Oxytropis tragacanthoides Fisch. ex DC. Root nodules in the Altai region of Russia.</title>
        <authorList>
            <person name="Sazanova A."/>
            <person name="Guro P."/>
            <person name="Kuznetsova I."/>
            <person name="Belimov A."/>
            <person name="Safronova V."/>
        </authorList>
    </citation>
    <scope>NUCLEOTIDE SEQUENCE</scope>
    <source>
        <strain evidence="1">A8/3-1</strain>
    </source>
</reference>
<dbReference type="AlphaFoldDB" id="A0AAU7W275"/>
<evidence type="ECO:0000313" key="1">
    <source>
        <dbReference type="EMBL" id="XBX80546.1"/>
    </source>
</evidence>
<gene>
    <name evidence="1" type="ORF">ABS642_10775</name>
</gene>
<protein>
    <submittedName>
        <fullName evidence="1">Transcriptional regulator</fullName>
    </submittedName>
</protein>
<accession>A0AAU7W275</accession>
<organism evidence="1">
    <name type="scientific">Microbacterium sp. A8/3-1</name>
    <dbReference type="NCBI Taxonomy" id="3160749"/>
    <lineage>
        <taxon>Bacteria</taxon>
        <taxon>Bacillati</taxon>
        <taxon>Actinomycetota</taxon>
        <taxon>Actinomycetes</taxon>
        <taxon>Micrococcales</taxon>
        <taxon>Microbacteriaceae</taxon>
        <taxon>Microbacterium</taxon>
    </lineage>
</organism>
<sequence>MTWRSSDELLVLHAVRLAGFADTTAVADRLDLRASIVGETLRILDARHLVERMTFADSGGWILMEAGKRRDGELLQEELEVAGARPILQATVDDFESGVNPRLVQAVTEWQLHSSGDRTNRSVEVLRELTDLADALGSLMAELDARLPRFSRYQRQFSTALEKARAGDHQWVAGVGRLSCHIVWAELHEDLLSSLGRDRSAELHQGGR</sequence>
<dbReference type="RefSeq" id="WP_350353347.1">
    <property type="nucleotide sequence ID" value="NZ_CP158357.1"/>
</dbReference>
<name>A0AAU7W275_9MICO</name>
<proteinExistence type="predicted"/>